<accession>A0ABR0QJV8</accession>
<keyword evidence="2" id="KW-1185">Reference proteome</keyword>
<organism evidence="1 2">
    <name type="scientific">Gossypium arboreum</name>
    <name type="common">Tree cotton</name>
    <name type="synonym">Gossypium nanking</name>
    <dbReference type="NCBI Taxonomy" id="29729"/>
    <lineage>
        <taxon>Eukaryota</taxon>
        <taxon>Viridiplantae</taxon>
        <taxon>Streptophyta</taxon>
        <taxon>Embryophyta</taxon>
        <taxon>Tracheophyta</taxon>
        <taxon>Spermatophyta</taxon>
        <taxon>Magnoliopsida</taxon>
        <taxon>eudicotyledons</taxon>
        <taxon>Gunneridae</taxon>
        <taxon>Pentapetalae</taxon>
        <taxon>rosids</taxon>
        <taxon>malvids</taxon>
        <taxon>Malvales</taxon>
        <taxon>Malvaceae</taxon>
        <taxon>Malvoideae</taxon>
        <taxon>Gossypium</taxon>
    </lineage>
</organism>
<sequence length="178" mass="19939">MSHGRVPQNRYKPFTIHHRPPQKSLTLAAATPHALPPCPCATYNTDSDAPSSFFLRTMSSSHDKKAAVPASKKRKGAASSSGPTMEIRHLFLQFHLGGLVRQLSVPEFEISLGQYTKEFMDDNDLDTLYRHIYYSPSKCWRDLVLALATYNPSRSKASAFPPSLRYLHAILVHTLTGR</sequence>
<comment type="caution">
    <text evidence="1">The sequence shown here is derived from an EMBL/GenBank/DDBJ whole genome shotgun (WGS) entry which is preliminary data.</text>
</comment>
<reference evidence="1 2" key="1">
    <citation type="submission" date="2023-03" db="EMBL/GenBank/DDBJ databases">
        <title>WGS of Gossypium arboreum.</title>
        <authorList>
            <person name="Yu D."/>
        </authorList>
    </citation>
    <scope>NUCLEOTIDE SEQUENCE [LARGE SCALE GENOMIC DNA]</scope>
    <source>
        <tissue evidence="1">Leaf</tissue>
    </source>
</reference>
<proteinExistence type="predicted"/>
<gene>
    <name evidence="1" type="ORF">PVK06_008397</name>
</gene>
<evidence type="ECO:0000313" key="2">
    <source>
        <dbReference type="Proteomes" id="UP001358586"/>
    </source>
</evidence>
<dbReference type="EMBL" id="JARKNE010000003">
    <property type="protein sequence ID" value="KAK5839590.1"/>
    <property type="molecule type" value="Genomic_DNA"/>
</dbReference>
<evidence type="ECO:0000313" key="1">
    <source>
        <dbReference type="EMBL" id="KAK5839590.1"/>
    </source>
</evidence>
<dbReference type="Proteomes" id="UP001358586">
    <property type="component" value="Chromosome 3"/>
</dbReference>
<protein>
    <submittedName>
        <fullName evidence="1">Uncharacterized protein</fullName>
    </submittedName>
</protein>
<name>A0ABR0QJV8_GOSAR</name>